<accession>A0ABW2A1T0</accession>
<evidence type="ECO:0000256" key="1">
    <source>
        <dbReference type="SAM" id="Phobius"/>
    </source>
</evidence>
<dbReference type="EMBL" id="JBHSWE010000001">
    <property type="protein sequence ID" value="MFC6671416.1"/>
    <property type="molecule type" value="Genomic_DNA"/>
</dbReference>
<keyword evidence="1" id="KW-1133">Transmembrane helix</keyword>
<feature type="transmembrane region" description="Helical" evidence="1">
    <location>
        <begin position="21"/>
        <end position="41"/>
    </location>
</feature>
<proteinExistence type="predicted"/>
<keyword evidence="3" id="KW-1185">Reference proteome</keyword>
<name>A0ABW2A1T0_9GAMM</name>
<comment type="caution">
    <text evidence="2">The sequence shown here is derived from an EMBL/GenBank/DDBJ whole genome shotgun (WGS) entry which is preliminary data.</text>
</comment>
<protein>
    <submittedName>
        <fullName evidence="2">Uncharacterized protein</fullName>
    </submittedName>
</protein>
<keyword evidence="1" id="KW-0472">Membrane</keyword>
<gene>
    <name evidence="2" type="ORF">ACFQDL_16070</name>
</gene>
<dbReference type="Proteomes" id="UP001596422">
    <property type="component" value="Unassembled WGS sequence"/>
</dbReference>
<dbReference type="RefSeq" id="WP_379909927.1">
    <property type="nucleotide sequence ID" value="NZ_JBHSWE010000001.1"/>
</dbReference>
<evidence type="ECO:0000313" key="3">
    <source>
        <dbReference type="Proteomes" id="UP001596422"/>
    </source>
</evidence>
<sequence>MKPGRIRRWLLARADKPRQNLSLLLAGFGLFAPGLGLVLLAERLLQDSWQRELLALLGLILVGTGSILAAFGYLCLSLLRLYRFLNDDRTHD</sequence>
<evidence type="ECO:0000313" key="2">
    <source>
        <dbReference type="EMBL" id="MFC6671416.1"/>
    </source>
</evidence>
<reference evidence="3" key="1">
    <citation type="journal article" date="2019" name="Int. J. Syst. Evol. Microbiol.">
        <title>The Global Catalogue of Microorganisms (GCM) 10K type strain sequencing project: providing services to taxonomists for standard genome sequencing and annotation.</title>
        <authorList>
            <consortium name="The Broad Institute Genomics Platform"/>
            <consortium name="The Broad Institute Genome Sequencing Center for Infectious Disease"/>
            <person name="Wu L."/>
            <person name="Ma J."/>
        </authorList>
    </citation>
    <scope>NUCLEOTIDE SEQUENCE [LARGE SCALE GENOMIC DNA]</scope>
    <source>
        <strain evidence="3">NBRC 111756</strain>
    </source>
</reference>
<feature type="transmembrane region" description="Helical" evidence="1">
    <location>
        <begin position="53"/>
        <end position="79"/>
    </location>
</feature>
<keyword evidence="1" id="KW-0812">Transmembrane</keyword>
<organism evidence="2 3">
    <name type="scientific">Marinobacterium aestuariivivens</name>
    <dbReference type="NCBI Taxonomy" id="1698799"/>
    <lineage>
        <taxon>Bacteria</taxon>
        <taxon>Pseudomonadati</taxon>
        <taxon>Pseudomonadota</taxon>
        <taxon>Gammaproteobacteria</taxon>
        <taxon>Oceanospirillales</taxon>
        <taxon>Oceanospirillaceae</taxon>
        <taxon>Marinobacterium</taxon>
    </lineage>
</organism>